<accession>A0A140DXT6</accession>
<proteinExistence type="predicted"/>
<dbReference type="EMBL" id="CP011391">
    <property type="protein sequence ID" value="AMK55463.1"/>
    <property type="molecule type" value="Genomic_DNA"/>
</dbReference>
<reference evidence="1 2" key="1">
    <citation type="journal article" date="2016" name="Gut Pathog.">
        <title>Whole genome sequencing of "Faecalibaculum rodentium" ALO17, isolated from C57BL/6J laboratory mouse feces.</title>
        <authorList>
            <person name="Lim S."/>
            <person name="Chang D.H."/>
            <person name="Ahn S."/>
            <person name="Kim B.C."/>
        </authorList>
    </citation>
    <scope>NUCLEOTIDE SEQUENCE [LARGE SCALE GENOMIC DNA]</scope>
    <source>
        <strain evidence="1 2">Alo17</strain>
    </source>
</reference>
<dbReference type="GeneID" id="78478877"/>
<evidence type="ECO:0000313" key="1">
    <source>
        <dbReference type="EMBL" id="AMK55463.1"/>
    </source>
</evidence>
<name>A0A140DXT6_9FIRM</name>
<dbReference type="Proteomes" id="UP000069771">
    <property type="component" value="Chromosome"/>
</dbReference>
<evidence type="ECO:0000313" key="2">
    <source>
        <dbReference type="Proteomes" id="UP000069771"/>
    </source>
</evidence>
<organism evidence="1 2">
    <name type="scientific">Faecalibaculum rodentium</name>
    <dbReference type="NCBI Taxonomy" id="1702221"/>
    <lineage>
        <taxon>Bacteria</taxon>
        <taxon>Bacillati</taxon>
        <taxon>Bacillota</taxon>
        <taxon>Erysipelotrichia</taxon>
        <taxon>Erysipelotrichales</taxon>
        <taxon>Erysipelotrichaceae</taxon>
        <taxon>Faecalibaculum</taxon>
    </lineage>
</organism>
<gene>
    <name evidence="1" type="ORF">AALO17_23290</name>
</gene>
<dbReference type="KEGG" id="fro:AALO17_23290"/>
<dbReference type="STRING" id="1702221.AALO17_23290"/>
<protein>
    <submittedName>
        <fullName evidence="1">Uncharacterized protein</fullName>
    </submittedName>
</protein>
<dbReference type="RefSeq" id="WP_067559162.1">
    <property type="nucleotide sequence ID" value="NZ_CAMTBT010000013.1"/>
</dbReference>
<sequence>MKTEEQFHIEFLQQKAQSLGLSFADYMLFLIFENLEHAQVLNPETTTAGFEPEWAQAFREQNQSGQGM</sequence>
<keyword evidence="2" id="KW-1185">Reference proteome</keyword>
<dbReference type="OrthoDB" id="9947145at2"/>
<dbReference type="AlphaFoldDB" id="A0A140DXT6"/>